<gene>
    <name evidence="2" type="ORF">OERS_22500</name>
</gene>
<comment type="caution">
    <text evidence="2">The sequence shown here is derived from an EMBL/GenBank/DDBJ whole genome shotgun (WGS) entry which is preliminary data.</text>
</comment>
<dbReference type="EMBL" id="MAQA01000024">
    <property type="protein sequence ID" value="OCI31040.1"/>
    <property type="molecule type" value="Genomic_DNA"/>
</dbReference>
<evidence type="ECO:0000256" key="1">
    <source>
        <dbReference type="SAM" id="MobiDB-lite"/>
    </source>
</evidence>
<accession>A0ABX2Y3H1</accession>
<proteinExistence type="predicted"/>
<sequence length="177" mass="19090">MSIKDARGHDVPGELEAPDYRDTNRLSASINDFVPVANVTERAQLLADLAAQNPPYVPSPARPLYVHRADAPAPNRLEYTEGIGFRPVAPVGGIFVGTLNQFGQIAIPHGLDYVPTMANAEMSLDLAGGTIGEDIPRDYVATIYTITAAEIRARITNIRVSTWAGLGLRVALAWIAR</sequence>
<organism evidence="2 3">
    <name type="scientific">Oerskovia enterophila</name>
    <dbReference type="NCBI Taxonomy" id="43678"/>
    <lineage>
        <taxon>Bacteria</taxon>
        <taxon>Bacillati</taxon>
        <taxon>Actinomycetota</taxon>
        <taxon>Actinomycetes</taxon>
        <taxon>Micrococcales</taxon>
        <taxon>Cellulomonadaceae</taxon>
        <taxon>Oerskovia</taxon>
    </lineage>
</organism>
<keyword evidence="3" id="KW-1185">Reference proteome</keyword>
<reference evidence="2 3" key="1">
    <citation type="submission" date="2016-06" db="EMBL/GenBank/DDBJ databases">
        <title>Genome sequence of Oerskovia enterophila DSM 43852.</title>
        <authorList>
            <person name="Poehlein A."/>
            <person name="Jag V."/>
            <person name="Bengelsdorf F.R."/>
            <person name="Daniel R."/>
            <person name="Duerre P."/>
        </authorList>
    </citation>
    <scope>NUCLEOTIDE SEQUENCE [LARGE SCALE GENOMIC DNA]</scope>
    <source>
        <strain evidence="2 3">DSM 43852</strain>
    </source>
</reference>
<dbReference type="RefSeq" id="WP_068625799.1">
    <property type="nucleotide sequence ID" value="NZ_MAQA01000024.1"/>
</dbReference>
<feature type="region of interest" description="Disordered" evidence="1">
    <location>
        <begin position="1"/>
        <end position="20"/>
    </location>
</feature>
<protein>
    <submittedName>
        <fullName evidence="2">Uncharacterized protein</fullName>
    </submittedName>
</protein>
<name>A0ABX2Y3H1_9CELL</name>
<dbReference type="Proteomes" id="UP000093412">
    <property type="component" value="Unassembled WGS sequence"/>
</dbReference>
<evidence type="ECO:0000313" key="3">
    <source>
        <dbReference type="Proteomes" id="UP000093412"/>
    </source>
</evidence>
<evidence type="ECO:0000313" key="2">
    <source>
        <dbReference type="EMBL" id="OCI31040.1"/>
    </source>
</evidence>